<name>A0A7C5LAN4_AQUAO</name>
<gene>
    <name evidence="1" type="ORF">ENJ61_05515</name>
</gene>
<dbReference type="Proteomes" id="UP000885792">
    <property type="component" value="Unassembled WGS sequence"/>
</dbReference>
<dbReference type="GO" id="GO:0005507">
    <property type="term" value="F:copper ion binding"/>
    <property type="evidence" value="ECO:0007669"/>
    <property type="project" value="InterPro"/>
</dbReference>
<protein>
    <submittedName>
        <fullName evidence="1">Copper resistance protein B</fullName>
    </submittedName>
</protein>
<dbReference type="Pfam" id="PF05275">
    <property type="entry name" value="CopB"/>
    <property type="match status" value="1"/>
</dbReference>
<sequence>MRKLLVVGMLGSFSLLCAQDRFPYRPDPELIKEIVAPPSRYGKVLFDLFEYNPDERELSYDVEAWFGGDYNRLWFETEGEHSLREGGGTLERFDLYYSRLIAPFWDVRAGVGTHRIYGDSSSDRVYLAAGVQGLAPYWFETDLNLRVDADGKITADGEVELDLLFTQRLILQARAEFLASFSNIEDVGIYRGLNSVELGLRLRYEIRREFAPYAGVSWTQLFGESADAVRESGEKAGTFGIVIGIRMWL</sequence>
<dbReference type="AlphaFoldDB" id="A0A7C5LAN4"/>
<accession>A0A7C5LAN4</accession>
<organism evidence="1">
    <name type="scientific">Aquifex aeolicus</name>
    <dbReference type="NCBI Taxonomy" id="63363"/>
    <lineage>
        <taxon>Bacteria</taxon>
        <taxon>Pseudomonadati</taxon>
        <taxon>Aquificota</taxon>
        <taxon>Aquificia</taxon>
        <taxon>Aquificales</taxon>
        <taxon>Aquificaceae</taxon>
        <taxon>Aquifex</taxon>
    </lineage>
</organism>
<dbReference type="GO" id="GO:0006878">
    <property type="term" value="P:intracellular copper ion homeostasis"/>
    <property type="evidence" value="ECO:0007669"/>
    <property type="project" value="InterPro"/>
</dbReference>
<reference evidence="1" key="1">
    <citation type="journal article" date="2020" name="mSystems">
        <title>Genome- and Community-Level Interaction Insights into Carbon Utilization and Element Cycling Functions of Hydrothermarchaeota in Hydrothermal Sediment.</title>
        <authorList>
            <person name="Zhou Z."/>
            <person name="Liu Y."/>
            <person name="Xu W."/>
            <person name="Pan J."/>
            <person name="Luo Z.H."/>
            <person name="Li M."/>
        </authorList>
    </citation>
    <scope>NUCLEOTIDE SEQUENCE [LARGE SCALE GENOMIC DNA]</scope>
    <source>
        <strain evidence="1">HyVt-501</strain>
    </source>
</reference>
<dbReference type="GO" id="GO:0009279">
    <property type="term" value="C:cell outer membrane"/>
    <property type="evidence" value="ECO:0007669"/>
    <property type="project" value="InterPro"/>
</dbReference>
<proteinExistence type="predicted"/>
<dbReference type="EMBL" id="DRNB01000197">
    <property type="protein sequence ID" value="HHJ64350.1"/>
    <property type="molecule type" value="Genomic_DNA"/>
</dbReference>
<comment type="caution">
    <text evidence="1">The sequence shown here is derived from an EMBL/GenBank/DDBJ whole genome shotgun (WGS) entry which is preliminary data.</text>
</comment>
<dbReference type="InterPro" id="IPR007939">
    <property type="entry name" value="Cu-R_B_prcur"/>
</dbReference>
<evidence type="ECO:0000313" key="1">
    <source>
        <dbReference type="EMBL" id="HHJ64350.1"/>
    </source>
</evidence>